<dbReference type="EMBL" id="QUSG01000003">
    <property type="protein sequence ID" value="KAA3529445.1"/>
    <property type="molecule type" value="Genomic_DNA"/>
</dbReference>
<evidence type="ECO:0000313" key="2">
    <source>
        <dbReference type="EMBL" id="KAA3529445.1"/>
    </source>
</evidence>
<dbReference type="Proteomes" id="UP000436911">
    <property type="component" value="Unassembled WGS sequence"/>
</dbReference>
<reference evidence="2 3" key="1">
    <citation type="submission" date="2018-08" db="EMBL/GenBank/DDBJ databases">
        <title>Genome sequencing of Agrobacterium vitis strain ICMP 10754.</title>
        <authorList>
            <person name="Visnovsky S.B."/>
            <person name="Pitman A.R."/>
        </authorList>
    </citation>
    <scope>NUCLEOTIDE SEQUENCE [LARGE SCALE GENOMIC DNA]</scope>
    <source>
        <strain evidence="2 3">ICMP 10754</strain>
    </source>
</reference>
<dbReference type="AlphaFoldDB" id="A0A368NPG6"/>
<organism evidence="2 3">
    <name type="scientific">Agrobacterium vitis</name>
    <name type="common">Rhizobium vitis</name>
    <dbReference type="NCBI Taxonomy" id="373"/>
    <lineage>
        <taxon>Bacteria</taxon>
        <taxon>Pseudomonadati</taxon>
        <taxon>Pseudomonadota</taxon>
        <taxon>Alphaproteobacteria</taxon>
        <taxon>Hyphomicrobiales</taxon>
        <taxon>Rhizobiaceae</taxon>
        <taxon>Rhizobium/Agrobacterium group</taxon>
        <taxon>Agrobacterium</taxon>
    </lineage>
</organism>
<protein>
    <submittedName>
        <fullName evidence="2">Uncharacterized protein</fullName>
    </submittedName>
</protein>
<feature type="region of interest" description="Disordered" evidence="1">
    <location>
        <begin position="43"/>
        <end position="84"/>
    </location>
</feature>
<gene>
    <name evidence="2" type="ORF">DXT89_06740</name>
</gene>
<evidence type="ECO:0000313" key="3">
    <source>
        <dbReference type="Proteomes" id="UP000436911"/>
    </source>
</evidence>
<evidence type="ECO:0000256" key="1">
    <source>
        <dbReference type="SAM" id="MobiDB-lite"/>
    </source>
</evidence>
<proteinExistence type="predicted"/>
<accession>A0A368NPG6</accession>
<comment type="caution">
    <text evidence="2">The sequence shown here is derived from an EMBL/GenBank/DDBJ whole genome shotgun (WGS) entry which is preliminary data.</text>
</comment>
<sequence length="84" mass="8964">MVFPPLRYRVVGCVSILERSVFHGNIVRDQLFSASPPPLASAATFSPLGRRGKEPQRFGSPLPSGERSAEQSGGGVRGKPNTLS</sequence>
<name>A0A368NPG6_AGRVI</name>